<dbReference type="AlphaFoldDB" id="A0ABD6AAK8"/>
<comment type="caution">
    <text evidence="2">The sequence shown here is derived from an EMBL/GenBank/DDBJ whole genome shotgun (WGS) entry which is preliminary data.</text>
</comment>
<feature type="domain" description="DUF7129" evidence="1">
    <location>
        <begin position="10"/>
        <end position="45"/>
    </location>
</feature>
<dbReference type="GeneID" id="79315900"/>
<name>A0ABD6AAK8_9EURY</name>
<evidence type="ECO:0000313" key="2">
    <source>
        <dbReference type="EMBL" id="MFC7317430.1"/>
    </source>
</evidence>
<evidence type="ECO:0000259" key="1">
    <source>
        <dbReference type="Pfam" id="PF23455"/>
    </source>
</evidence>
<sequence>MNLERTGGADPYYECMDCQARYDTAEGGRLCRRCGGYLRNLAVPRNE</sequence>
<dbReference type="Pfam" id="PF23455">
    <property type="entry name" value="DUF7129"/>
    <property type="match status" value="1"/>
</dbReference>
<dbReference type="EMBL" id="JBHTBF010000002">
    <property type="protein sequence ID" value="MFC7317430.1"/>
    <property type="molecule type" value="Genomic_DNA"/>
</dbReference>
<dbReference type="RefSeq" id="WP_276303322.1">
    <property type="nucleotide sequence ID" value="NZ_CP119992.1"/>
</dbReference>
<reference evidence="2 3" key="1">
    <citation type="journal article" date="2019" name="Int. J. Syst. Evol. Microbiol.">
        <title>The Global Catalogue of Microorganisms (GCM) 10K type strain sequencing project: providing services to taxonomists for standard genome sequencing and annotation.</title>
        <authorList>
            <consortium name="The Broad Institute Genomics Platform"/>
            <consortium name="The Broad Institute Genome Sequencing Center for Infectious Disease"/>
            <person name="Wu L."/>
            <person name="Ma J."/>
        </authorList>
    </citation>
    <scope>NUCLEOTIDE SEQUENCE [LARGE SCALE GENOMIC DNA]</scope>
    <source>
        <strain evidence="2 3">PSR21</strain>
    </source>
</reference>
<dbReference type="InterPro" id="IPR055553">
    <property type="entry name" value="DUF7129"/>
</dbReference>
<dbReference type="Proteomes" id="UP001596547">
    <property type="component" value="Unassembled WGS sequence"/>
</dbReference>
<protein>
    <submittedName>
        <fullName evidence="2">Rubrerythrin-like domain-containing protein</fullName>
    </submittedName>
</protein>
<keyword evidence="3" id="KW-1185">Reference proteome</keyword>
<dbReference type="NCBIfam" id="NF033497">
    <property type="entry name" value="rubre_like_arch"/>
    <property type="match status" value="1"/>
</dbReference>
<accession>A0ABD6AAK8</accession>
<gene>
    <name evidence="2" type="ORF">ACFQPE_11615</name>
</gene>
<proteinExistence type="predicted"/>
<evidence type="ECO:0000313" key="3">
    <source>
        <dbReference type="Proteomes" id="UP001596547"/>
    </source>
</evidence>
<organism evidence="2 3">
    <name type="scientific">Halomarina halobia</name>
    <dbReference type="NCBI Taxonomy" id="3033386"/>
    <lineage>
        <taxon>Archaea</taxon>
        <taxon>Methanobacteriati</taxon>
        <taxon>Methanobacteriota</taxon>
        <taxon>Stenosarchaea group</taxon>
        <taxon>Halobacteria</taxon>
        <taxon>Halobacteriales</taxon>
        <taxon>Natronomonadaceae</taxon>
        <taxon>Halomarina</taxon>
    </lineage>
</organism>